<evidence type="ECO:0000313" key="3">
    <source>
        <dbReference type="Proteomes" id="UP000887226"/>
    </source>
</evidence>
<dbReference type="AlphaFoldDB" id="A0A9P7YZV0"/>
<evidence type="ECO:0000259" key="1">
    <source>
        <dbReference type="Pfam" id="PF20150"/>
    </source>
</evidence>
<proteinExistence type="predicted"/>
<protein>
    <recommendedName>
        <fullName evidence="1">2EXR domain-containing protein</fullName>
    </recommendedName>
</protein>
<dbReference type="EMBL" id="MU254038">
    <property type="protein sequence ID" value="KAG9242770.1"/>
    <property type="molecule type" value="Genomic_DNA"/>
</dbReference>
<dbReference type="Pfam" id="PF20150">
    <property type="entry name" value="2EXR"/>
    <property type="match status" value="1"/>
</dbReference>
<comment type="caution">
    <text evidence="2">The sequence shown here is derived from an EMBL/GenBank/DDBJ whole genome shotgun (WGS) entry which is preliminary data.</text>
</comment>
<accession>A0A9P7YZV0</accession>
<dbReference type="OrthoDB" id="3473305at2759"/>
<reference evidence="2" key="1">
    <citation type="journal article" date="2021" name="IMA Fungus">
        <title>Genomic characterization of three marine fungi, including Emericellopsis atlantica sp. nov. with signatures of a generalist lifestyle and marine biomass degradation.</title>
        <authorList>
            <person name="Hagestad O.C."/>
            <person name="Hou L."/>
            <person name="Andersen J.H."/>
            <person name="Hansen E.H."/>
            <person name="Altermark B."/>
            <person name="Li C."/>
            <person name="Kuhnert E."/>
            <person name="Cox R.J."/>
            <person name="Crous P.W."/>
            <person name="Spatafora J.W."/>
            <person name="Lail K."/>
            <person name="Amirebrahimi M."/>
            <person name="Lipzen A."/>
            <person name="Pangilinan J."/>
            <person name="Andreopoulos W."/>
            <person name="Hayes R.D."/>
            <person name="Ng V."/>
            <person name="Grigoriev I.V."/>
            <person name="Jackson S.A."/>
            <person name="Sutton T.D.S."/>
            <person name="Dobson A.D.W."/>
            <person name="Rama T."/>
        </authorList>
    </citation>
    <scope>NUCLEOTIDE SEQUENCE</scope>
    <source>
        <strain evidence="2">TRa3180A</strain>
    </source>
</reference>
<feature type="domain" description="2EXR" evidence="1">
    <location>
        <begin position="45"/>
        <end position="153"/>
    </location>
</feature>
<organism evidence="2 3">
    <name type="scientific">Calycina marina</name>
    <dbReference type="NCBI Taxonomy" id="1763456"/>
    <lineage>
        <taxon>Eukaryota</taxon>
        <taxon>Fungi</taxon>
        <taxon>Dikarya</taxon>
        <taxon>Ascomycota</taxon>
        <taxon>Pezizomycotina</taxon>
        <taxon>Leotiomycetes</taxon>
        <taxon>Helotiales</taxon>
        <taxon>Pezizellaceae</taxon>
        <taxon>Calycina</taxon>
    </lineage>
</organism>
<sequence>MSNSTVEISLDILKELILAAKYDAPKDVLEKGTQLIQNQPKLTAFTLFPELPTELRLKIWEIANSAPRIVGLECVEKMVMRKTSCSEHGEHERMNPGVFAIPATCKSPLLETSTEPREVVLRNSIPLLTRSEKGYLKKMAPPNVRFNMDRDILWVMDTLGLHRFCNGYNFDIEATTRVAIYDHMWPGWMGDFVGHMQILLPFLEELYLVVGSEVDFRNTNVKLIEPLRRPWRYTLKGFGVEDVKPTTTWKEMKGMAQERLEELVWDREEFRELELGIDPEDSNVETDGDDGDDVDVDPDYDFEPDTCSLLPMLELEIKYVEIVAADQQWNTEPLRSPGPKTLPMGVERQGDLKELRHKGSILGYFTPIAK</sequence>
<dbReference type="InterPro" id="IPR045518">
    <property type="entry name" value="2EXR"/>
</dbReference>
<dbReference type="PANTHER" id="PTHR35910">
    <property type="entry name" value="2EXR DOMAIN-CONTAINING PROTEIN"/>
    <property type="match status" value="1"/>
</dbReference>
<keyword evidence="3" id="KW-1185">Reference proteome</keyword>
<name>A0A9P7YZV0_9HELO</name>
<dbReference type="Proteomes" id="UP000887226">
    <property type="component" value="Unassembled WGS sequence"/>
</dbReference>
<dbReference type="PANTHER" id="PTHR35910:SF6">
    <property type="entry name" value="2EXR DOMAIN-CONTAINING PROTEIN"/>
    <property type="match status" value="1"/>
</dbReference>
<evidence type="ECO:0000313" key="2">
    <source>
        <dbReference type="EMBL" id="KAG9242770.1"/>
    </source>
</evidence>
<gene>
    <name evidence="2" type="ORF">BJ878DRAFT_554610</name>
</gene>